<reference evidence="1" key="1">
    <citation type="submission" date="2023-07" db="EMBL/GenBank/DDBJ databases">
        <title>Chromosome-level genome assembly of Artemia franciscana.</title>
        <authorList>
            <person name="Jo E."/>
        </authorList>
    </citation>
    <scope>NUCLEOTIDE SEQUENCE</scope>
    <source>
        <tissue evidence="1">Whole body</tissue>
    </source>
</reference>
<dbReference type="PANTHER" id="PTHR33064">
    <property type="entry name" value="POL PROTEIN"/>
    <property type="match status" value="1"/>
</dbReference>
<evidence type="ECO:0008006" key="3">
    <source>
        <dbReference type="Google" id="ProtNLM"/>
    </source>
</evidence>
<name>A0AA88LCN7_ARTSF</name>
<organism evidence="1 2">
    <name type="scientific">Artemia franciscana</name>
    <name type="common">Brine shrimp</name>
    <name type="synonym">Artemia sanfranciscana</name>
    <dbReference type="NCBI Taxonomy" id="6661"/>
    <lineage>
        <taxon>Eukaryota</taxon>
        <taxon>Metazoa</taxon>
        <taxon>Ecdysozoa</taxon>
        <taxon>Arthropoda</taxon>
        <taxon>Crustacea</taxon>
        <taxon>Branchiopoda</taxon>
        <taxon>Anostraca</taxon>
        <taxon>Artemiidae</taxon>
        <taxon>Artemia</taxon>
    </lineage>
</organism>
<protein>
    <recommendedName>
        <fullName evidence="3">Reverse transcriptase</fullName>
    </recommendedName>
</protein>
<dbReference type="InterPro" id="IPR051320">
    <property type="entry name" value="Viral_Replic_Matur_Polypro"/>
</dbReference>
<dbReference type="AlphaFoldDB" id="A0AA88LCN7"/>
<evidence type="ECO:0000313" key="2">
    <source>
        <dbReference type="Proteomes" id="UP001187531"/>
    </source>
</evidence>
<dbReference type="PANTHER" id="PTHR33064:SF29">
    <property type="entry name" value="PEPTIDASE A2 DOMAIN-CONTAINING PROTEIN-RELATED"/>
    <property type="match status" value="1"/>
</dbReference>
<dbReference type="InterPro" id="IPR043502">
    <property type="entry name" value="DNA/RNA_pol_sf"/>
</dbReference>
<dbReference type="Proteomes" id="UP001187531">
    <property type="component" value="Unassembled WGS sequence"/>
</dbReference>
<dbReference type="SUPFAM" id="SSF56672">
    <property type="entry name" value="DNA/RNA polymerases"/>
    <property type="match status" value="1"/>
</dbReference>
<dbReference type="Gene3D" id="3.30.70.270">
    <property type="match status" value="1"/>
</dbReference>
<dbReference type="EMBL" id="JAVRJZ010000007">
    <property type="protein sequence ID" value="KAK2720536.1"/>
    <property type="molecule type" value="Genomic_DNA"/>
</dbReference>
<sequence>MVLQILQLARLTANPRKCRFSNAETEFSRQTVGGGVVKPSTAKVHAIVNYPRPISKKNVQAFMGLVGYYGYFIQNAGLAEPNRQTTIEKAPEVVEWSPNAEPAFEFLKEALRSAPI</sequence>
<dbReference type="GO" id="GO:0071897">
    <property type="term" value="P:DNA biosynthetic process"/>
    <property type="evidence" value="ECO:0007669"/>
    <property type="project" value="UniProtKB-ARBA"/>
</dbReference>
<accession>A0AA88LCN7</accession>
<proteinExistence type="predicted"/>
<dbReference type="InterPro" id="IPR043128">
    <property type="entry name" value="Rev_trsase/Diguanyl_cyclase"/>
</dbReference>
<gene>
    <name evidence="1" type="ORF">QYM36_004421</name>
</gene>
<comment type="caution">
    <text evidence="1">The sequence shown here is derived from an EMBL/GenBank/DDBJ whole genome shotgun (WGS) entry which is preliminary data.</text>
</comment>
<keyword evidence="2" id="KW-1185">Reference proteome</keyword>
<evidence type="ECO:0000313" key="1">
    <source>
        <dbReference type="EMBL" id="KAK2720536.1"/>
    </source>
</evidence>